<feature type="compositionally biased region" description="Low complexity" evidence="5">
    <location>
        <begin position="91"/>
        <end position="107"/>
    </location>
</feature>
<dbReference type="Pfam" id="PF13523">
    <property type="entry name" value="Acetyltransf_8"/>
    <property type="match status" value="1"/>
</dbReference>
<dbReference type="Proteomes" id="UP000778578">
    <property type="component" value="Unassembled WGS sequence"/>
</dbReference>
<dbReference type="InterPro" id="IPR016181">
    <property type="entry name" value="Acyl_CoA_acyltransferase"/>
</dbReference>
<feature type="compositionally biased region" description="Low complexity" evidence="5">
    <location>
        <begin position="33"/>
        <end position="57"/>
    </location>
</feature>
<gene>
    <name evidence="7" type="ORF">K7862_13485</name>
</gene>
<reference evidence="7 8" key="1">
    <citation type="submission" date="2021-08" db="EMBL/GenBank/DDBJ databases">
        <title>WGS of actinomycetes from Thailand.</title>
        <authorList>
            <person name="Thawai C."/>
        </authorList>
    </citation>
    <scope>NUCLEOTIDE SEQUENCE [LARGE SCALE GENOMIC DNA]</scope>
    <source>
        <strain evidence="7 8">PLK6-54</strain>
    </source>
</reference>
<feature type="compositionally biased region" description="Basic residues" evidence="5">
    <location>
        <begin position="246"/>
        <end position="256"/>
    </location>
</feature>
<evidence type="ECO:0000259" key="6">
    <source>
        <dbReference type="SMART" id="SM01006"/>
    </source>
</evidence>
<comment type="caution">
    <text evidence="7">The sequence shown here is derived from an EMBL/GenBank/DDBJ whole genome shotgun (WGS) entry which is preliminary data.</text>
</comment>
<dbReference type="PANTHER" id="PTHR31438">
    <property type="entry name" value="LYSINE N-ACYLTRANSFERASE C17G9.06C-RELATED"/>
    <property type="match status" value="1"/>
</dbReference>
<comment type="function">
    <text evidence="1">Acyltransferase required for the direct transfer of medium- to long-chain fatty acyl moieties from a carrier protein (MbtL) on to the epsilon-amino group of lysine residue in the mycobactin core.</text>
</comment>
<evidence type="ECO:0000256" key="3">
    <source>
        <dbReference type="ARBA" id="ARBA00020586"/>
    </source>
</evidence>
<sequence length="515" mass="55812">MAGRPPGLRHRPRPRLARRRRPRRRAGARARCRAQAQPLRRRGPGALRRGARVATPVARRRRAGAALPAGGRHGTARRAHPASLRGRGRRVVPAVPRSGGPAGAVAGRPGGHRPGGASAEHARAPGRRRLALRRTLPGQPGLLLPRVAPCRTRPPAARDRLRQRHVRARRGRGRAVRLLRRHQQRLRPDRRLRCTGPGGRGTAARRVPPLPGHRDRTRQQPSGAAADQHPPAQQGQSADPAAGHGRAGRPGRHPVGVRHDSQPAGPLSTDRPGEEGDPLPPADSGTEDTLDLKLPPEILALFATAPAGAEEDASGSVHIVDPADHSDLLDRLDDWPPAETPAGLFQLVPVARDRDLDLITRWMNDPAVAEFWELAGDADVTAKHLEPQLDGDGRSVPCLGVLDGVPMSYWEIYRADLDPLARYYPAKPQDTGVHLLIGQVGDRARGLGGTLLRAVSDLVLDNRPGCSRVVAEPDLRNTPSVSAFLTAGFRFCLELDLPEKRAALMVRDRALRHRL</sequence>
<proteinExistence type="predicted"/>
<dbReference type="EMBL" id="JAINZZ010000013">
    <property type="protein sequence ID" value="MBY8878641.1"/>
    <property type="molecule type" value="Genomic_DNA"/>
</dbReference>
<keyword evidence="8" id="KW-1185">Reference proteome</keyword>
<accession>A0ABS7Q719</accession>
<evidence type="ECO:0000313" key="8">
    <source>
        <dbReference type="Proteomes" id="UP000778578"/>
    </source>
</evidence>
<protein>
    <recommendedName>
        <fullName evidence="3">Lysine N-acyltransferase MbtK</fullName>
    </recommendedName>
    <alternativeName>
        <fullName evidence="4">Mycobactin synthase protein K</fullName>
    </alternativeName>
</protein>
<dbReference type="SUPFAM" id="SSF55729">
    <property type="entry name" value="Acyl-CoA N-acyltransferases (Nat)"/>
    <property type="match status" value="1"/>
</dbReference>
<feature type="compositionally biased region" description="Basic residues" evidence="5">
    <location>
        <begin position="7"/>
        <end position="32"/>
    </location>
</feature>
<evidence type="ECO:0000256" key="5">
    <source>
        <dbReference type="SAM" id="MobiDB-lite"/>
    </source>
</evidence>
<dbReference type="SMART" id="SM01006">
    <property type="entry name" value="AlcB"/>
    <property type="match status" value="1"/>
</dbReference>
<evidence type="ECO:0000313" key="7">
    <source>
        <dbReference type="EMBL" id="MBY8878641.1"/>
    </source>
</evidence>
<feature type="compositionally biased region" description="Basic residues" evidence="5">
    <location>
        <begin position="161"/>
        <end position="185"/>
    </location>
</feature>
<dbReference type="Gene3D" id="3.40.630.30">
    <property type="match status" value="1"/>
</dbReference>
<dbReference type="PANTHER" id="PTHR31438:SF1">
    <property type="entry name" value="LYSINE N-ACYLTRANSFERASE C17G9.06C-RELATED"/>
    <property type="match status" value="1"/>
</dbReference>
<evidence type="ECO:0000256" key="2">
    <source>
        <dbReference type="ARBA" id="ARBA00005102"/>
    </source>
</evidence>
<feature type="domain" description="Acyltransferase MbtK/IucB-like conserved" evidence="6">
    <location>
        <begin position="348"/>
        <end position="396"/>
    </location>
</feature>
<feature type="compositionally biased region" description="Basic residues" evidence="5">
    <location>
        <begin position="74"/>
        <end position="90"/>
    </location>
</feature>
<dbReference type="InterPro" id="IPR019432">
    <property type="entry name" value="Acyltransferase_MbtK/IucB-like"/>
</dbReference>
<name>A0ABS7Q719_9ACTN</name>
<feature type="region of interest" description="Disordered" evidence="5">
    <location>
        <begin position="1"/>
        <end position="290"/>
    </location>
</feature>
<comment type="pathway">
    <text evidence="2">Siderophore biosynthesis; mycobactin biosynthesis.</text>
</comment>
<evidence type="ECO:0000256" key="4">
    <source>
        <dbReference type="ARBA" id="ARBA00031122"/>
    </source>
</evidence>
<evidence type="ECO:0000256" key="1">
    <source>
        <dbReference type="ARBA" id="ARBA00003818"/>
    </source>
</evidence>
<organism evidence="7 8">
    <name type="scientific">Actinacidiphila acidipaludis</name>
    <dbReference type="NCBI Taxonomy" id="2873382"/>
    <lineage>
        <taxon>Bacteria</taxon>
        <taxon>Bacillati</taxon>
        <taxon>Actinomycetota</taxon>
        <taxon>Actinomycetes</taxon>
        <taxon>Kitasatosporales</taxon>
        <taxon>Streptomycetaceae</taxon>
        <taxon>Actinacidiphila</taxon>
    </lineage>
</organism>